<protein>
    <submittedName>
        <fullName evidence="2">Non-heme bromoperoxidase BpoC</fullName>
        <ecNumber evidence="2">1.11.1.18</ecNumber>
    </submittedName>
</protein>
<dbReference type="Proteomes" id="UP000286947">
    <property type="component" value="Unassembled WGS sequence"/>
</dbReference>
<evidence type="ECO:0000259" key="1">
    <source>
        <dbReference type="Pfam" id="PF00561"/>
    </source>
</evidence>
<dbReference type="GO" id="GO:0016020">
    <property type="term" value="C:membrane"/>
    <property type="evidence" value="ECO:0007669"/>
    <property type="project" value="TreeGrafter"/>
</dbReference>
<comment type="caution">
    <text evidence="2">The sequence shown here is derived from an EMBL/GenBank/DDBJ whole genome shotgun (WGS) entry which is preliminary data.</text>
</comment>
<name>A0A433SBR5_9BURK</name>
<sequence length="263" mass="28833">MRLPTFSLLGSGPTILMLHDACGTAQSFAPQSEDFANLRWRSVAWNMPGYAASVPQEPYSVQTMARSCIQLIEALQHEQQRPVVLLGHGIGGMIALEVALRRADLVDKLILAATLPAVKGNAREAHLTLQDNSAQALNSGQTMPQLARRMLLSYTAPQADAAGVELAMRCMSDIHPRIYQLALQAQLAFDRSNALTQIQCPTLWITGRQDPLIPAAQAYAMAQTMHNARYVELSESGHFVNLEVPEQFTELVMDFIAPPVTKT</sequence>
<dbReference type="Gene3D" id="3.40.50.1820">
    <property type="entry name" value="alpha/beta hydrolase"/>
    <property type="match status" value="1"/>
</dbReference>
<keyword evidence="2" id="KW-0575">Peroxidase</keyword>
<dbReference type="InterPro" id="IPR029058">
    <property type="entry name" value="AB_hydrolase_fold"/>
</dbReference>
<dbReference type="GO" id="GO:0047372">
    <property type="term" value="F:monoacylglycerol lipase activity"/>
    <property type="evidence" value="ECO:0007669"/>
    <property type="project" value="TreeGrafter"/>
</dbReference>
<dbReference type="EMBL" id="PQSP01000006">
    <property type="protein sequence ID" value="RUS66094.1"/>
    <property type="molecule type" value="Genomic_DNA"/>
</dbReference>
<dbReference type="OrthoDB" id="9780765at2"/>
<dbReference type="PANTHER" id="PTHR43798:SF33">
    <property type="entry name" value="HYDROLASE, PUTATIVE (AFU_ORTHOLOGUE AFUA_2G14860)-RELATED"/>
    <property type="match status" value="1"/>
</dbReference>
<dbReference type="AlphaFoldDB" id="A0A433SBR5"/>
<dbReference type="InterPro" id="IPR000073">
    <property type="entry name" value="AB_hydrolase_1"/>
</dbReference>
<feature type="domain" description="AB hydrolase-1" evidence="1">
    <location>
        <begin position="13"/>
        <end position="243"/>
    </location>
</feature>
<reference evidence="2 3" key="1">
    <citation type="submission" date="2018-01" db="EMBL/GenBank/DDBJ databases">
        <title>Saezia sanguinis gen. nov., sp. nov., in the order Burkholderiales isolated from human blood.</title>
        <authorList>
            <person name="Medina-Pascual M.J."/>
            <person name="Valdezate S."/>
            <person name="Monzon S."/>
            <person name="Cuesta I."/>
            <person name="Carrasco G."/>
            <person name="Villalon P."/>
            <person name="Saez-Nieto J.A."/>
        </authorList>
    </citation>
    <scope>NUCLEOTIDE SEQUENCE [LARGE SCALE GENOMIC DNA]</scope>
    <source>
        <strain evidence="2 3">CNM695-12</strain>
    </source>
</reference>
<dbReference type="PANTHER" id="PTHR43798">
    <property type="entry name" value="MONOACYLGLYCEROL LIPASE"/>
    <property type="match status" value="1"/>
</dbReference>
<dbReference type="EC" id="1.11.1.18" evidence="2"/>
<dbReference type="GO" id="GO:0046464">
    <property type="term" value="P:acylglycerol catabolic process"/>
    <property type="evidence" value="ECO:0007669"/>
    <property type="project" value="TreeGrafter"/>
</dbReference>
<dbReference type="SUPFAM" id="SSF53474">
    <property type="entry name" value="alpha/beta-Hydrolases"/>
    <property type="match status" value="1"/>
</dbReference>
<proteinExistence type="predicted"/>
<dbReference type="PRINTS" id="PR00412">
    <property type="entry name" value="EPOXHYDRLASE"/>
</dbReference>
<gene>
    <name evidence="2" type="primary">bpoC_1</name>
    <name evidence="2" type="ORF">CUZ56_02172</name>
</gene>
<dbReference type="RefSeq" id="WP_126980363.1">
    <property type="nucleotide sequence ID" value="NZ_PQSP01000006.1"/>
</dbReference>
<dbReference type="PRINTS" id="PR00111">
    <property type="entry name" value="ABHYDROLASE"/>
</dbReference>
<dbReference type="GO" id="GO:0019806">
    <property type="term" value="F:bromide peroxidase activity"/>
    <property type="evidence" value="ECO:0007669"/>
    <property type="project" value="UniProtKB-EC"/>
</dbReference>
<dbReference type="Pfam" id="PF00561">
    <property type="entry name" value="Abhydrolase_1"/>
    <property type="match status" value="1"/>
</dbReference>
<dbReference type="InterPro" id="IPR050266">
    <property type="entry name" value="AB_hydrolase_sf"/>
</dbReference>
<keyword evidence="3" id="KW-1185">Reference proteome</keyword>
<evidence type="ECO:0000313" key="3">
    <source>
        <dbReference type="Proteomes" id="UP000286947"/>
    </source>
</evidence>
<dbReference type="InterPro" id="IPR000639">
    <property type="entry name" value="Epox_hydrolase-like"/>
</dbReference>
<evidence type="ECO:0000313" key="2">
    <source>
        <dbReference type="EMBL" id="RUS66094.1"/>
    </source>
</evidence>
<keyword evidence="2" id="KW-0560">Oxidoreductase</keyword>
<organism evidence="2 3">
    <name type="scientific">Saezia sanguinis</name>
    <dbReference type="NCBI Taxonomy" id="1965230"/>
    <lineage>
        <taxon>Bacteria</taxon>
        <taxon>Pseudomonadati</taxon>
        <taxon>Pseudomonadota</taxon>
        <taxon>Betaproteobacteria</taxon>
        <taxon>Burkholderiales</taxon>
        <taxon>Saeziaceae</taxon>
        <taxon>Saezia</taxon>
    </lineage>
</organism>
<accession>A0A433SBR5</accession>